<comment type="caution">
    <text evidence="2">The sequence shown here is derived from an EMBL/GenBank/DDBJ whole genome shotgun (WGS) entry which is preliminary data.</text>
</comment>
<sequence length="97" mass="10912">MSDELGLTPDEAIFEISQIQLQKFIFTVALTLAVYDTILSFPKEVKCIWQGKFGTGPILYLFIRYGTVFNMLLELLSGFPTSKTVIVSNISNTVTFH</sequence>
<dbReference type="EMBL" id="JASBNA010000010">
    <property type="protein sequence ID" value="KAK7688748.1"/>
    <property type="molecule type" value="Genomic_DNA"/>
</dbReference>
<evidence type="ECO:0000313" key="3">
    <source>
        <dbReference type="Proteomes" id="UP001385951"/>
    </source>
</evidence>
<proteinExistence type="predicted"/>
<feature type="domain" description="DUF6533" evidence="1">
    <location>
        <begin position="27"/>
        <end position="68"/>
    </location>
</feature>
<gene>
    <name evidence="2" type="ORF">QCA50_008287</name>
</gene>
<dbReference type="AlphaFoldDB" id="A0AAW0G4Z7"/>
<dbReference type="InterPro" id="IPR045340">
    <property type="entry name" value="DUF6533"/>
</dbReference>
<dbReference type="Pfam" id="PF20151">
    <property type="entry name" value="DUF6533"/>
    <property type="match status" value="1"/>
</dbReference>
<dbReference type="Proteomes" id="UP001385951">
    <property type="component" value="Unassembled WGS sequence"/>
</dbReference>
<protein>
    <recommendedName>
        <fullName evidence="1">DUF6533 domain-containing protein</fullName>
    </recommendedName>
</protein>
<organism evidence="2 3">
    <name type="scientific">Cerrena zonata</name>
    <dbReference type="NCBI Taxonomy" id="2478898"/>
    <lineage>
        <taxon>Eukaryota</taxon>
        <taxon>Fungi</taxon>
        <taxon>Dikarya</taxon>
        <taxon>Basidiomycota</taxon>
        <taxon>Agaricomycotina</taxon>
        <taxon>Agaricomycetes</taxon>
        <taxon>Polyporales</taxon>
        <taxon>Cerrenaceae</taxon>
        <taxon>Cerrena</taxon>
    </lineage>
</organism>
<evidence type="ECO:0000259" key="1">
    <source>
        <dbReference type="Pfam" id="PF20151"/>
    </source>
</evidence>
<name>A0AAW0G4Z7_9APHY</name>
<keyword evidence="3" id="KW-1185">Reference proteome</keyword>
<reference evidence="2 3" key="1">
    <citation type="submission" date="2022-09" db="EMBL/GenBank/DDBJ databases">
        <authorList>
            <person name="Palmer J.M."/>
        </authorList>
    </citation>
    <scope>NUCLEOTIDE SEQUENCE [LARGE SCALE GENOMIC DNA]</scope>
    <source>
        <strain evidence="2 3">DSM 7382</strain>
    </source>
</reference>
<accession>A0AAW0G4Z7</accession>
<evidence type="ECO:0000313" key="2">
    <source>
        <dbReference type="EMBL" id="KAK7688748.1"/>
    </source>
</evidence>